<gene>
    <name evidence="2" type="ORF">HMPREF0877_0159</name>
</gene>
<proteinExistence type="predicted"/>
<dbReference type="STRING" id="585506.HMPREF0877_0159"/>
<reference evidence="2 3" key="1">
    <citation type="submission" date="2009-04" db="EMBL/GenBank/DDBJ databases">
        <authorList>
            <person name="Qin X."/>
            <person name="Bachman B."/>
            <person name="Battles P."/>
            <person name="Bell A."/>
            <person name="Bess C."/>
            <person name="Bickham C."/>
            <person name="Chaboub L."/>
            <person name="Chen D."/>
            <person name="Coyle M."/>
            <person name="Deiros D.R."/>
            <person name="Dinh H."/>
            <person name="Forbes L."/>
            <person name="Fowler G."/>
            <person name="Francisco L."/>
            <person name="Fu Q."/>
            <person name="Gubbala S."/>
            <person name="Hale W."/>
            <person name="Han Y."/>
            <person name="Hemphill L."/>
            <person name="Highlander S.K."/>
            <person name="Hirani K."/>
            <person name="Hogues M."/>
            <person name="Jackson L."/>
            <person name="Jakkamsetti A."/>
            <person name="Javaid M."/>
            <person name="Jiang H."/>
            <person name="Korchina V."/>
            <person name="Kovar C."/>
            <person name="Lara F."/>
            <person name="Lee S."/>
            <person name="Mata R."/>
            <person name="Mathew T."/>
            <person name="Moen C."/>
            <person name="Morales K."/>
            <person name="Munidasa M."/>
            <person name="Nazareth L."/>
            <person name="Ngo R."/>
            <person name="Nguyen L."/>
            <person name="Okwuonu G."/>
            <person name="Ongeri F."/>
            <person name="Patil S."/>
            <person name="Petrosino J."/>
            <person name="Pham C."/>
            <person name="Pham P."/>
            <person name="Pu L.-L."/>
            <person name="Puazo M."/>
            <person name="Raj R."/>
            <person name="Reid J."/>
            <person name="Rouhana J."/>
            <person name="Saada N."/>
            <person name="Shang Y."/>
            <person name="Simmons D."/>
            <person name="Thornton R."/>
            <person name="Warren J."/>
            <person name="Weissenberger G."/>
            <person name="Zhang J."/>
            <person name="Zhang L."/>
            <person name="Zhou C."/>
            <person name="Zhu D."/>
            <person name="Muzny D."/>
            <person name="Worley K."/>
            <person name="Gibbs R."/>
        </authorList>
    </citation>
    <scope>NUCLEOTIDE SEQUENCE [LARGE SCALE GENOMIC DNA]</scope>
    <source>
        <strain evidence="2 3">ATCC 33313</strain>
    </source>
</reference>
<dbReference type="RefSeq" id="WP_002829083.1">
    <property type="nucleotide sequence ID" value="NZ_GG697136.1"/>
</dbReference>
<organism evidence="2 3">
    <name type="scientific">Weissella paramesenteroides ATCC 33313</name>
    <dbReference type="NCBI Taxonomy" id="585506"/>
    <lineage>
        <taxon>Bacteria</taxon>
        <taxon>Bacillati</taxon>
        <taxon>Bacillota</taxon>
        <taxon>Bacilli</taxon>
        <taxon>Lactobacillales</taxon>
        <taxon>Lactobacillaceae</taxon>
        <taxon>Weissella</taxon>
    </lineage>
</organism>
<feature type="transmembrane region" description="Helical" evidence="1">
    <location>
        <begin position="6"/>
        <end position="23"/>
    </location>
</feature>
<keyword evidence="1" id="KW-0472">Membrane</keyword>
<evidence type="ECO:0000313" key="3">
    <source>
        <dbReference type="Proteomes" id="UP000004528"/>
    </source>
</evidence>
<keyword evidence="1" id="KW-0812">Transmembrane</keyword>
<dbReference type="HOGENOM" id="CLU_1685857_0_0_9"/>
<keyword evidence="3" id="KW-1185">Reference proteome</keyword>
<evidence type="ECO:0000313" key="2">
    <source>
        <dbReference type="EMBL" id="EER75648.1"/>
    </source>
</evidence>
<dbReference type="AlphaFoldDB" id="C5R864"/>
<evidence type="ECO:0000256" key="1">
    <source>
        <dbReference type="SAM" id="Phobius"/>
    </source>
</evidence>
<keyword evidence="1" id="KW-1133">Transmembrane helix</keyword>
<accession>C5R864</accession>
<comment type="caution">
    <text evidence="2">The sequence shown here is derived from an EMBL/GenBank/DDBJ whole genome shotgun (WGS) entry which is preliminary data.</text>
</comment>
<name>C5R864_WEIPA</name>
<dbReference type="Proteomes" id="UP000004528">
    <property type="component" value="Unassembled WGS sequence"/>
</dbReference>
<dbReference type="OrthoDB" id="2147942at2"/>
<dbReference type="EMBL" id="ACKU01000004">
    <property type="protein sequence ID" value="EER75648.1"/>
    <property type="molecule type" value="Genomic_DNA"/>
</dbReference>
<sequence length="156" mass="18020">MDKLNEIATIVGIVGTVSAWSIFKPITRWFQQRQLKKSERLTKAVEQATQPLIEAYEREHKKLVEELDKQKKASISVLHDRVYQEGRRLLKQGWATMDDIDNFLNMYQPYLDLGGNGTGEAMGHKVLDLPVSEGTDTLIQDAQRIHEERDKRKNNE</sequence>
<protein>
    <submittedName>
        <fullName evidence="2">Uncharacterized protein</fullName>
    </submittedName>
</protein>